<dbReference type="AlphaFoldDB" id="A0A6J2R141"/>
<dbReference type="InParanoid" id="A0A6J2R141"/>
<dbReference type="RefSeq" id="XP_029303836.1">
    <property type="nucleotide sequence ID" value="XM_029447976.1"/>
</dbReference>
<gene>
    <name evidence="3" type="primary">LOC115018768</name>
</gene>
<accession>A0A6J2R141</accession>
<feature type="region of interest" description="Disordered" evidence="1">
    <location>
        <begin position="224"/>
        <end position="254"/>
    </location>
</feature>
<proteinExistence type="predicted"/>
<protein>
    <submittedName>
        <fullName evidence="3">Uncharacterized protein LOC115018768</fullName>
    </submittedName>
</protein>
<evidence type="ECO:0000313" key="2">
    <source>
        <dbReference type="Proteomes" id="UP000504630"/>
    </source>
</evidence>
<feature type="compositionally biased region" description="Acidic residues" evidence="1">
    <location>
        <begin position="192"/>
        <end position="203"/>
    </location>
</feature>
<feature type="compositionally biased region" description="Polar residues" evidence="1">
    <location>
        <begin position="224"/>
        <end position="234"/>
    </location>
</feature>
<feature type="region of interest" description="Disordered" evidence="1">
    <location>
        <begin position="166"/>
        <end position="203"/>
    </location>
</feature>
<dbReference type="KEGG" id="cgob:115018768"/>
<dbReference type="GeneID" id="115018768"/>
<dbReference type="Proteomes" id="UP000504630">
    <property type="component" value="Chromosome 14"/>
</dbReference>
<sequence>MTGVHNSLTWTRSDDIAEVLSAESCHIVLETSHPDNVEKISQYIESSVDDNVCDETAEAESDSEDSLFLTQKSVPEAVRPARQLYYSLRSKPISPRDLEESAEDNSSSASYDEESKSDNKRRRKKYTLPKFSFPFLTEQKCKLLPSQNKCLHTYLIGGFFESVRVGGPRQGEDPESSLPTVDLDGESISPLSEEDEERAEEEDIKVVERKRFVVSSKAKSQQTWCNPLKQQRTGKASMPNKTHHKEDKQICCIK</sequence>
<keyword evidence="2" id="KW-1185">Reference proteome</keyword>
<dbReference type="OrthoDB" id="8947276at2759"/>
<name>A0A6J2R141_COTGO</name>
<evidence type="ECO:0000313" key="3">
    <source>
        <dbReference type="RefSeq" id="XP_029303836.1"/>
    </source>
</evidence>
<organism evidence="2 3">
    <name type="scientific">Cottoperca gobio</name>
    <name type="common">Frogmouth</name>
    <name type="synonym">Aphritis gobio</name>
    <dbReference type="NCBI Taxonomy" id="56716"/>
    <lineage>
        <taxon>Eukaryota</taxon>
        <taxon>Metazoa</taxon>
        <taxon>Chordata</taxon>
        <taxon>Craniata</taxon>
        <taxon>Vertebrata</taxon>
        <taxon>Euteleostomi</taxon>
        <taxon>Actinopterygii</taxon>
        <taxon>Neopterygii</taxon>
        <taxon>Teleostei</taxon>
        <taxon>Neoteleostei</taxon>
        <taxon>Acanthomorphata</taxon>
        <taxon>Eupercaria</taxon>
        <taxon>Perciformes</taxon>
        <taxon>Notothenioidei</taxon>
        <taxon>Bovichtidae</taxon>
        <taxon>Cottoperca</taxon>
    </lineage>
</organism>
<feature type="compositionally biased region" description="Basic and acidic residues" evidence="1">
    <location>
        <begin position="244"/>
        <end position="254"/>
    </location>
</feature>
<feature type="region of interest" description="Disordered" evidence="1">
    <location>
        <begin position="94"/>
        <end position="122"/>
    </location>
</feature>
<evidence type="ECO:0000256" key="1">
    <source>
        <dbReference type="SAM" id="MobiDB-lite"/>
    </source>
</evidence>
<reference evidence="3" key="1">
    <citation type="submission" date="2025-08" db="UniProtKB">
        <authorList>
            <consortium name="RefSeq"/>
        </authorList>
    </citation>
    <scope>IDENTIFICATION</scope>
</reference>